<comment type="catalytic activity">
    <reaction evidence="1">
        <text>ATP + protein L-histidine = ADP + protein N-phospho-L-histidine.</text>
        <dbReference type="EC" id="2.7.13.3"/>
    </reaction>
</comment>
<evidence type="ECO:0000256" key="6">
    <source>
        <dbReference type="ARBA" id="ARBA00022840"/>
    </source>
</evidence>
<organism evidence="10 11">
    <name type="scientific">Rhodocytophaga rosea</name>
    <dbReference type="NCBI Taxonomy" id="2704465"/>
    <lineage>
        <taxon>Bacteria</taxon>
        <taxon>Pseudomonadati</taxon>
        <taxon>Bacteroidota</taxon>
        <taxon>Cytophagia</taxon>
        <taxon>Cytophagales</taxon>
        <taxon>Rhodocytophagaceae</taxon>
        <taxon>Rhodocytophaga</taxon>
    </lineage>
</organism>
<dbReference type="InterPro" id="IPR003018">
    <property type="entry name" value="GAF"/>
</dbReference>
<keyword evidence="4" id="KW-0547">Nucleotide-binding</keyword>
<dbReference type="PANTHER" id="PTHR42878:SF7">
    <property type="entry name" value="SENSOR HISTIDINE KINASE GLRK"/>
    <property type="match status" value="1"/>
</dbReference>
<dbReference type="PANTHER" id="PTHR42878">
    <property type="entry name" value="TWO-COMPONENT HISTIDINE KINASE"/>
    <property type="match status" value="1"/>
</dbReference>
<dbReference type="AlphaFoldDB" id="A0A6C0GBN7"/>
<keyword evidence="11" id="KW-1185">Reference proteome</keyword>
<feature type="coiled-coil region" evidence="8">
    <location>
        <begin position="147"/>
        <end position="205"/>
    </location>
</feature>
<dbReference type="Pfam" id="PF01590">
    <property type="entry name" value="GAF"/>
    <property type="match status" value="1"/>
</dbReference>
<evidence type="ECO:0000313" key="11">
    <source>
        <dbReference type="Proteomes" id="UP000480178"/>
    </source>
</evidence>
<dbReference type="SUPFAM" id="SSF55781">
    <property type="entry name" value="GAF domain-like"/>
    <property type="match status" value="1"/>
</dbReference>
<evidence type="ECO:0000256" key="7">
    <source>
        <dbReference type="ARBA" id="ARBA00023012"/>
    </source>
</evidence>
<sequence length="231" mass="26163">MHEEDALQELAQGFASMAIGDKFFKSLAAYLAKALGVDYVFIGELTHEKKQVRSVAFYAIDRIVDNIEYPLVGSLCEEVVKPNFCAYPSHVQELFPQNKALKHFGVDSYVGTPLFDSYGNVLGLIYLMHSRPLETLSKIESLLGIVAKRAELELEREQHERWLAQANQELEQRVARRTRALSKSEEALAQKMEQLQRMNDDLENFIYTASHDLKAPITNIEGLIKVLTSST</sequence>
<dbReference type="GO" id="GO:0007234">
    <property type="term" value="P:osmosensory signaling via phosphorelay pathway"/>
    <property type="evidence" value="ECO:0007669"/>
    <property type="project" value="TreeGrafter"/>
</dbReference>
<dbReference type="SMART" id="SM00065">
    <property type="entry name" value="GAF"/>
    <property type="match status" value="1"/>
</dbReference>
<dbReference type="GO" id="GO:0005524">
    <property type="term" value="F:ATP binding"/>
    <property type="evidence" value="ECO:0007669"/>
    <property type="project" value="UniProtKB-KW"/>
</dbReference>
<keyword evidence="5" id="KW-0418">Kinase</keyword>
<evidence type="ECO:0000256" key="5">
    <source>
        <dbReference type="ARBA" id="ARBA00022777"/>
    </source>
</evidence>
<proteinExistence type="predicted"/>
<dbReference type="EMBL" id="CP048222">
    <property type="protein sequence ID" value="QHT65307.1"/>
    <property type="molecule type" value="Genomic_DNA"/>
</dbReference>
<evidence type="ECO:0000256" key="2">
    <source>
        <dbReference type="ARBA" id="ARBA00012438"/>
    </source>
</evidence>
<protein>
    <recommendedName>
        <fullName evidence="2">histidine kinase</fullName>
        <ecNumber evidence="2">2.7.13.3</ecNumber>
    </recommendedName>
</protein>
<keyword evidence="8" id="KW-0175">Coiled coil</keyword>
<accession>A0A6C0GBN7</accession>
<dbReference type="InterPro" id="IPR050351">
    <property type="entry name" value="BphY/WalK/GraS-like"/>
</dbReference>
<keyword evidence="6" id="KW-0067">ATP-binding</keyword>
<keyword evidence="3" id="KW-0808">Transferase</keyword>
<dbReference type="EC" id="2.7.13.3" evidence="2"/>
<reference evidence="10 11" key="1">
    <citation type="submission" date="2020-01" db="EMBL/GenBank/DDBJ databases">
        <authorList>
            <person name="Kim M.K."/>
        </authorList>
    </citation>
    <scope>NUCLEOTIDE SEQUENCE [LARGE SCALE GENOMIC DNA]</scope>
    <source>
        <strain evidence="10 11">172606-1</strain>
    </source>
</reference>
<dbReference type="GO" id="GO:0000155">
    <property type="term" value="F:phosphorelay sensor kinase activity"/>
    <property type="evidence" value="ECO:0007669"/>
    <property type="project" value="InterPro"/>
</dbReference>
<name>A0A6C0GBN7_9BACT</name>
<evidence type="ECO:0000256" key="8">
    <source>
        <dbReference type="SAM" id="Coils"/>
    </source>
</evidence>
<gene>
    <name evidence="10" type="ORF">GXP67_00765</name>
</gene>
<dbReference type="Gene3D" id="1.10.287.130">
    <property type="match status" value="1"/>
</dbReference>
<dbReference type="InterPro" id="IPR029016">
    <property type="entry name" value="GAF-like_dom_sf"/>
</dbReference>
<evidence type="ECO:0000256" key="4">
    <source>
        <dbReference type="ARBA" id="ARBA00022741"/>
    </source>
</evidence>
<dbReference type="InterPro" id="IPR036097">
    <property type="entry name" value="HisK_dim/P_sf"/>
</dbReference>
<dbReference type="GO" id="GO:0000156">
    <property type="term" value="F:phosphorelay response regulator activity"/>
    <property type="evidence" value="ECO:0007669"/>
    <property type="project" value="TreeGrafter"/>
</dbReference>
<dbReference type="GO" id="GO:0030295">
    <property type="term" value="F:protein kinase activator activity"/>
    <property type="evidence" value="ECO:0007669"/>
    <property type="project" value="TreeGrafter"/>
</dbReference>
<evidence type="ECO:0000256" key="1">
    <source>
        <dbReference type="ARBA" id="ARBA00000085"/>
    </source>
</evidence>
<dbReference type="RefSeq" id="WP_162441394.1">
    <property type="nucleotide sequence ID" value="NZ_CP048222.1"/>
</dbReference>
<evidence type="ECO:0000259" key="9">
    <source>
        <dbReference type="SMART" id="SM00065"/>
    </source>
</evidence>
<keyword evidence="7" id="KW-0902">Two-component regulatory system</keyword>
<evidence type="ECO:0000313" key="10">
    <source>
        <dbReference type="EMBL" id="QHT65307.1"/>
    </source>
</evidence>
<evidence type="ECO:0000256" key="3">
    <source>
        <dbReference type="ARBA" id="ARBA00022679"/>
    </source>
</evidence>
<feature type="domain" description="GAF" evidence="9">
    <location>
        <begin position="19"/>
        <end position="164"/>
    </location>
</feature>
<dbReference type="SUPFAM" id="SSF47384">
    <property type="entry name" value="Homodimeric domain of signal transducing histidine kinase"/>
    <property type="match status" value="1"/>
</dbReference>
<dbReference type="Proteomes" id="UP000480178">
    <property type="component" value="Chromosome"/>
</dbReference>
<dbReference type="Gene3D" id="3.30.450.40">
    <property type="match status" value="1"/>
</dbReference>
<dbReference type="KEGG" id="rhoz:GXP67_00765"/>